<dbReference type="InterPro" id="IPR000515">
    <property type="entry name" value="MetI-like"/>
</dbReference>
<evidence type="ECO:0000256" key="4">
    <source>
        <dbReference type="ARBA" id="ARBA00022692"/>
    </source>
</evidence>
<feature type="transmembrane region" description="Helical" evidence="7">
    <location>
        <begin position="35"/>
        <end position="57"/>
    </location>
</feature>
<keyword evidence="4 7" id="KW-0812">Transmembrane</keyword>
<keyword evidence="6 7" id="KW-0472">Membrane</keyword>
<keyword evidence="10" id="KW-1185">Reference proteome</keyword>
<dbReference type="InterPro" id="IPR035906">
    <property type="entry name" value="MetI-like_sf"/>
</dbReference>
<dbReference type="PANTHER" id="PTHR43386:SF1">
    <property type="entry name" value="D,D-DIPEPTIDE TRANSPORT SYSTEM PERMEASE PROTEIN DDPC-RELATED"/>
    <property type="match status" value="1"/>
</dbReference>
<evidence type="ECO:0000256" key="6">
    <source>
        <dbReference type="ARBA" id="ARBA00023136"/>
    </source>
</evidence>
<feature type="transmembrane region" description="Helical" evidence="7">
    <location>
        <begin position="102"/>
        <end position="128"/>
    </location>
</feature>
<dbReference type="PROSITE" id="PS50928">
    <property type="entry name" value="ABC_TM1"/>
    <property type="match status" value="1"/>
</dbReference>
<feature type="domain" description="ABC transmembrane type-1" evidence="8">
    <location>
        <begin position="100"/>
        <end position="286"/>
    </location>
</feature>
<comment type="caution">
    <text evidence="9">The sequence shown here is derived from an EMBL/GenBank/DDBJ whole genome shotgun (WGS) entry which is preliminary data.</text>
</comment>
<evidence type="ECO:0000313" key="9">
    <source>
        <dbReference type="EMBL" id="MEX6429183.1"/>
    </source>
</evidence>
<feature type="transmembrane region" description="Helical" evidence="7">
    <location>
        <begin position="160"/>
        <end position="178"/>
    </location>
</feature>
<organism evidence="9 10">
    <name type="scientific">Ferrimicrobium acidiphilum</name>
    <dbReference type="NCBI Taxonomy" id="121039"/>
    <lineage>
        <taxon>Bacteria</taxon>
        <taxon>Bacillati</taxon>
        <taxon>Actinomycetota</taxon>
        <taxon>Acidimicrobiia</taxon>
        <taxon>Acidimicrobiales</taxon>
        <taxon>Acidimicrobiaceae</taxon>
        <taxon>Ferrimicrobium</taxon>
    </lineage>
</organism>
<comment type="subcellular location">
    <subcellularLocation>
        <location evidence="1 7">Cell membrane</location>
        <topology evidence="1 7">Multi-pass membrane protein</topology>
    </subcellularLocation>
</comment>
<feature type="transmembrane region" description="Helical" evidence="7">
    <location>
        <begin position="135"/>
        <end position="154"/>
    </location>
</feature>
<accession>A0ABV3Y0V6</accession>
<keyword evidence="3" id="KW-1003">Cell membrane</keyword>
<evidence type="ECO:0000256" key="5">
    <source>
        <dbReference type="ARBA" id="ARBA00022989"/>
    </source>
</evidence>
<dbReference type="InterPro" id="IPR050366">
    <property type="entry name" value="BP-dependent_transpt_permease"/>
</dbReference>
<evidence type="ECO:0000259" key="8">
    <source>
        <dbReference type="PROSITE" id="PS50928"/>
    </source>
</evidence>
<dbReference type="PANTHER" id="PTHR43386">
    <property type="entry name" value="OLIGOPEPTIDE TRANSPORT SYSTEM PERMEASE PROTEIN APPC"/>
    <property type="match status" value="1"/>
</dbReference>
<evidence type="ECO:0000256" key="7">
    <source>
        <dbReference type="RuleBase" id="RU363032"/>
    </source>
</evidence>
<gene>
    <name evidence="9" type="ORF">AB6A68_04940</name>
</gene>
<comment type="similarity">
    <text evidence="7">Belongs to the binding-protein-dependent transport system permease family.</text>
</comment>
<dbReference type="EMBL" id="JBFSHR010000011">
    <property type="protein sequence ID" value="MEX6429183.1"/>
    <property type="molecule type" value="Genomic_DNA"/>
</dbReference>
<sequence>MTTTQTDRTTVDVVETDHRVGALRVALRTFVANKLAVGSLVILILIILFCFLGPFVYHTNQTSAQLLLENQPPSPQHILGTSPAGRDELGRLMLGGQSTIELGLAVGLLASTFGLIWGTVSGFVGGFVDSVMMRIVDALLSIPFLFFVILLASIVRPTLWLIILVISGVSWLSTARLVRGETLSLKTRDYVIAAAGFGTPRWRLIARHIVPNVLGVLVVNGTLKVADAILTFAALGYLGLSIPPPATNWGEILAGGVNNIFDGYWWQLWPAAVLIVLTVLAVNVLGDALRDVVEARLSQR</sequence>
<feature type="transmembrane region" description="Helical" evidence="7">
    <location>
        <begin position="264"/>
        <end position="286"/>
    </location>
</feature>
<dbReference type="Gene3D" id="1.10.3720.10">
    <property type="entry name" value="MetI-like"/>
    <property type="match status" value="1"/>
</dbReference>
<dbReference type="RefSeq" id="WP_298384859.1">
    <property type="nucleotide sequence ID" value="NZ_JBFSHR010000011.1"/>
</dbReference>
<feature type="transmembrane region" description="Helical" evidence="7">
    <location>
        <begin position="213"/>
        <end position="240"/>
    </location>
</feature>
<evidence type="ECO:0000256" key="1">
    <source>
        <dbReference type="ARBA" id="ARBA00004651"/>
    </source>
</evidence>
<keyword evidence="2 7" id="KW-0813">Transport</keyword>
<dbReference type="SUPFAM" id="SSF161098">
    <property type="entry name" value="MetI-like"/>
    <property type="match status" value="1"/>
</dbReference>
<dbReference type="CDD" id="cd06261">
    <property type="entry name" value="TM_PBP2"/>
    <property type="match status" value="1"/>
</dbReference>
<dbReference type="Pfam" id="PF00528">
    <property type="entry name" value="BPD_transp_1"/>
    <property type="match status" value="1"/>
</dbReference>
<evidence type="ECO:0000256" key="3">
    <source>
        <dbReference type="ARBA" id="ARBA00022475"/>
    </source>
</evidence>
<reference evidence="9 10" key="1">
    <citation type="submission" date="2024-07" db="EMBL/GenBank/DDBJ databases">
        <title>Draft Genome Sequence of Ferrimicrobium acidiphilum Strain YE2023, Isolated from a Pulp of Bioleach Reactor.</title>
        <authorList>
            <person name="Elkina Y.A."/>
            <person name="Bulaeva A.G."/>
            <person name="Beletsky A.V."/>
            <person name="Mardanov A.V."/>
        </authorList>
    </citation>
    <scope>NUCLEOTIDE SEQUENCE [LARGE SCALE GENOMIC DNA]</scope>
    <source>
        <strain evidence="9 10">YE2023</strain>
    </source>
</reference>
<proteinExistence type="inferred from homology"/>
<protein>
    <submittedName>
        <fullName evidence="9">ABC transporter permease</fullName>
    </submittedName>
</protein>
<dbReference type="Pfam" id="PF12911">
    <property type="entry name" value="OppC_N"/>
    <property type="match status" value="1"/>
</dbReference>
<evidence type="ECO:0000313" key="10">
    <source>
        <dbReference type="Proteomes" id="UP001560267"/>
    </source>
</evidence>
<dbReference type="Proteomes" id="UP001560267">
    <property type="component" value="Unassembled WGS sequence"/>
</dbReference>
<evidence type="ECO:0000256" key="2">
    <source>
        <dbReference type="ARBA" id="ARBA00022448"/>
    </source>
</evidence>
<name>A0ABV3Y0V6_9ACTN</name>
<dbReference type="InterPro" id="IPR025966">
    <property type="entry name" value="OppC_N"/>
</dbReference>
<keyword evidence="5 7" id="KW-1133">Transmembrane helix</keyword>